<keyword evidence="3" id="KW-1185">Reference proteome</keyword>
<dbReference type="RefSeq" id="WP_189560317.1">
    <property type="nucleotide sequence ID" value="NZ_BMTU01000011.1"/>
</dbReference>
<dbReference type="EMBL" id="BMTU01000011">
    <property type="protein sequence ID" value="GGQ96936.1"/>
    <property type="molecule type" value="Genomic_DNA"/>
</dbReference>
<gene>
    <name evidence="2" type="ORF">GCM10010280_50740</name>
</gene>
<evidence type="ECO:0000256" key="1">
    <source>
        <dbReference type="SAM" id="MobiDB-lite"/>
    </source>
</evidence>
<evidence type="ECO:0000313" key="3">
    <source>
        <dbReference type="Proteomes" id="UP000656732"/>
    </source>
</evidence>
<reference evidence="2" key="1">
    <citation type="journal article" date="2014" name="Int. J. Syst. Evol. Microbiol.">
        <title>Complete genome sequence of Corynebacterium casei LMG S-19264T (=DSM 44701T), isolated from a smear-ripened cheese.</title>
        <authorList>
            <consortium name="US DOE Joint Genome Institute (JGI-PGF)"/>
            <person name="Walter F."/>
            <person name="Albersmeier A."/>
            <person name="Kalinowski J."/>
            <person name="Ruckert C."/>
        </authorList>
    </citation>
    <scope>NUCLEOTIDE SEQUENCE</scope>
    <source>
        <strain evidence="2">JCM 4403</strain>
    </source>
</reference>
<evidence type="ECO:0000313" key="2">
    <source>
        <dbReference type="EMBL" id="GGQ96936.1"/>
    </source>
</evidence>
<proteinExistence type="predicted"/>
<dbReference type="AlphaFoldDB" id="A0A918BX43"/>
<feature type="region of interest" description="Disordered" evidence="1">
    <location>
        <begin position="155"/>
        <end position="175"/>
    </location>
</feature>
<sequence>MTHHVVEILLTRPVTHHELRRACRTLPLGANKDRTRLMAVHPAKTPGRALKSVRRRLQHVLPLDVLTTHYPSPTGQVVLNVEFGPATRALIGQAAAATGQRPAEYLSHSVTKALRRREEDRLRALAAQLEDLLAHHRPEEVLACTARILCHRDPSVSPEPCPGRGDRPSGSLPTA</sequence>
<protein>
    <submittedName>
        <fullName evidence="2">Uncharacterized protein</fullName>
    </submittedName>
</protein>
<organism evidence="2 3">
    <name type="scientific">Streptomyces pilosus</name>
    <dbReference type="NCBI Taxonomy" id="28893"/>
    <lineage>
        <taxon>Bacteria</taxon>
        <taxon>Bacillati</taxon>
        <taxon>Actinomycetota</taxon>
        <taxon>Actinomycetes</taxon>
        <taxon>Kitasatosporales</taxon>
        <taxon>Streptomycetaceae</taxon>
        <taxon>Streptomyces</taxon>
    </lineage>
</organism>
<accession>A0A918BX43</accession>
<comment type="caution">
    <text evidence="2">The sequence shown here is derived from an EMBL/GenBank/DDBJ whole genome shotgun (WGS) entry which is preliminary data.</text>
</comment>
<name>A0A918BX43_9ACTN</name>
<dbReference type="Proteomes" id="UP000656732">
    <property type="component" value="Unassembled WGS sequence"/>
</dbReference>
<reference evidence="2" key="2">
    <citation type="submission" date="2020-09" db="EMBL/GenBank/DDBJ databases">
        <authorList>
            <person name="Sun Q."/>
            <person name="Ohkuma M."/>
        </authorList>
    </citation>
    <scope>NUCLEOTIDE SEQUENCE</scope>
    <source>
        <strain evidence="2">JCM 4403</strain>
    </source>
</reference>